<dbReference type="InterPro" id="IPR045516">
    <property type="entry name" value="DUF6477"/>
</dbReference>
<organism evidence="1 2">
    <name type="scientific">Paracoccus albicereus</name>
    <dbReference type="NCBI Taxonomy" id="2922394"/>
    <lineage>
        <taxon>Bacteria</taxon>
        <taxon>Pseudomonadati</taxon>
        <taxon>Pseudomonadota</taxon>
        <taxon>Alphaproteobacteria</taxon>
        <taxon>Rhodobacterales</taxon>
        <taxon>Paracoccaceae</taxon>
        <taxon>Paracoccus</taxon>
    </lineage>
</organism>
<keyword evidence="2" id="KW-1185">Reference proteome</keyword>
<proteinExistence type="predicted"/>
<reference evidence="1 2" key="1">
    <citation type="submission" date="2022-03" db="EMBL/GenBank/DDBJ databases">
        <authorList>
            <person name="He Y."/>
        </authorList>
    </citation>
    <scope>NUCLEOTIDE SEQUENCE [LARGE SCALE GENOMIC DNA]</scope>
    <source>
        <strain evidence="1 2">TK19116</strain>
    </source>
</reference>
<protein>
    <submittedName>
        <fullName evidence="1">DUF6477 family protein</fullName>
    </submittedName>
</protein>
<gene>
    <name evidence="1" type="ORF">MLD63_06170</name>
</gene>
<dbReference type="Pfam" id="PF20083">
    <property type="entry name" value="DUF6477"/>
    <property type="match status" value="1"/>
</dbReference>
<dbReference type="RefSeq" id="WP_255329010.1">
    <property type="nucleotide sequence ID" value="NZ_JAKZEU010000002.1"/>
</dbReference>
<name>A0ABT1MNZ4_9RHOB</name>
<dbReference type="EMBL" id="JAKZEU010000002">
    <property type="protein sequence ID" value="MCQ0970010.1"/>
    <property type="molecule type" value="Genomic_DNA"/>
</dbReference>
<evidence type="ECO:0000313" key="1">
    <source>
        <dbReference type="EMBL" id="MCQ0970010.1"/>
    </source>
</evidence>
<evidence type="ECO:0000313" key="2">
    <source>
        <dbReference type="Proteomes" id="UP001203945"/>
    </source>
</evidence>
<dbReference type="Proteomes" id="UP001203945">
    <property type="component" value="Unassembled WGS sequence"/>
</dbReference>
<sequence length="121" mass="13430">MTMMPNVIAFRPRPAQTPLRRPSMLIRAAKLGQSAWKRERDLKRLLRSDDCPAPGVSLPRLRAEEERLNAARIDGLAEYDLTRHVNLMIAILAEMRAAFAAAPIPVPLPLSDLGTAIPARL</sequence>
<comment type="caution">
    <text evidence="1">The sequence shown here is derived from an EMBL/GenBank/DDBJ whole genome shotgun (WGS) entry which is preliminary data.</text>
</comment>
<accession>A0ABT1MNZ4</accession>